<dbReference type="InterPro" id="IPR002610">
    <property type="entry name" value="Peptidase_S54_rhomboid-like"/>
</dbReference>
<gene>
    <name evidence="14" type="ORF">BJ554DRAFT_2651</name>
</gene>
<evidence type="ECO:0000256" key="4">
    <source>
        <dbReference type="ARBA" id="ARBA00022670"/>
    </source>
</evidence>
<evidence type="ECO:0000256" key="1">
    <source>
        <dbReference type="ARBA" id="ARBA00000156"/>
    </source>
</evidence>
<dbReference type="OrthoDB" id="2146116at2759"/>
<dbReference type="InterPro" id="IPR022764">
    <property type="entry name" value="Peptidase_S54_rhomboid_dom"/>
</dbReference>
<comment type="subcellular location">
    <subcellularLocation>
        <location evidence="2 10">Membrane</location>
        <topology evidence="2 10">Multi-pass membrane protein</topology>
    </subcellularLocation>
</comment>
<feature type="non-terminal residue" evidence="14">
    <location>
        <position position="521"/>
    </location>
</feature>
<evidence type="ECO:0000256" key="2">
    <source>
        <dbReference type="ARBA" id="ARBA00004141"/>
    </source>
</evidence>
<dbReference type="Proteomes" id="UP000673691">
    <property type="component" value="Unassembled WGS sequence"/>
</dbReference>
<keyword evidence="5" id="KW-0812">Transmembrane</keyword>
<dbReference type="Pfam" id="PF01694">
    <property type="entry name" value="Rhomboid"/>
    <property type="match status" value="1"/>
</dbReference>
<keyword evidence="11" id="KW-0175">Coiled coil</keyword>
<dbReference type="GO" id="GO:0004252">
    <property type="term" value="F:serine-type endopeptidase activity"/>
    <property type="evidence" value="ECO:0007669"/>
    <property type="project" value="InterPro"/>
</dbReference>
<evidence type="ECO:0000256" key="12">
    <source>
        <dbReference type="SAM" id="MobiDB-lite"/>
    </source>
</evidence>
<evidence type="ECO:0000256" key="5">
    <source>
        <dbReference type="ARBA" id="ARBA00022692"/>
    </source>
</evidence>
<name>A0A8H8A0L2_9FUNG</name>
<evidence type="ECO:0000256" key="6">
    <source>
        <dbReference type="ARBA" id="ARBA00022801"/>
    </source>
</evidence>
<dbReference type="InterPro" id="IPR035952">
    <property type="entry name" value="Rhomboid-like_sf"/>
</dbReference>
<evidence type="ECO:0000256" key="3">
    <source>
        <dbReference type="ARBA" id="ARBA00009045"/>
    </source>
</evidence>
<feature type="compositionally biased region" description="Acidic residues" evidence="12">
    <location>
        <begin position="144"/>
        <end position="155"/>
    </location>
</feature>
<dbReference type="AlphaFoldDB" id="A0A8H8A0L2"/>
<protein>
    <recommendedName>
        <fullName evidence="10">Rhomboid-type serine protease</fullName>
        <ecNumber evidence="10">3.4.21.105</ecNumber>
    </recommendedName>
</protein>
<proteinExistence type="inferred from homology"/>
<keyword evidence="9" id="KW-0472">Membrane</keyword>
<keyword evidence="7 10" id="KW-0720">Serine protease</keyword>
<evidence type="ECO:0000313" key="14">
    <source>
        <dbReference type="EMBL" id="KAG5462958.1"/>
    </source>
</evidence>
<feature type="coiled-coil region" evidence="11">
    <location>
        <begin position="286"/>
        <end position="313"/>
    </location>
</feature>
<evidence type="ECO:0000256" key="7">
    <source>
        <dbReference type="ARBA" id="ARBA00022825"/>
    </source>
</evidence>
<evidence type="ECO:0000259" key="13">
    <source>
        <dbReference type="Pfam" id="PF01694"/>
    </source>
</evidence>
<feature type="region of interest" description="Disordered" evidence="12">
    <location>
        <begin position="127"/>
        <end position="201"/>
    </location>
</feature>
<feature type="domain" description="Peptidase S54 rhomboid" evidence="13">
    <location>
        <begin position="472"/>
        <end position="521"/>
    </location>
</feature>
<feature type="non-terminal residue" evidence="14">
    <location>
        <position position="1"/>
    </location>
</feature>
<comment type="caution">
    <text evidence="14">The sequence shown here is derived from an EMBL/GenBank/DDBJ whole genome shotgun (WGS) entry which is preliminary data.</text>
</comment>
<comment type="catalytic activity">
    <reaction evidence="1 10">
        <text>Cleaves type-1 transmembrane domains using a catalytic dyad composed of serine and histidine that are contributed by different transmembrane domains.</text>
        <dbReference type="EC" id="3.4.21.105"/>
    </reaction>
</comment>
<dbReference type="EC" id="3.4.21.105" evidence="10"/>
<evidence type="ECO:0000256" key="8">
    <source>
        <dbReference type="ARBA" id="ARBA00022989"/>
    </source>
</evidence>
<reference evidence="14 15" key="1">
    <citation type="journal article" name="Sci. Rep.">
        <title>Genome-scale phylogenetic analyses confirm Olpidium as the closest living zoosporic fungus to the non-flagellated, terrestrial fungi.</title>
        <authorList>
            <person name="Chang Y."/>
            <person name="Rochon D."/>
            <person name="Sekimoto S."/>
            <person name="Wang Y."/>
            <person name="Chovatia M."/>
            <person name="Sandor L."/>
            <person name="Salamov A."/>
            <person name="Grigoriev I.V."/>
            <person name="Stajich J.E."/>
            <person name="Spatafora J.W."/>
        </authorList>
    </citation>
    <scope>NUCLEOTIDE SEQUENCE [LARGE SCALE GENOMIC DNA]</scope>
    <source>
        <strain evidence="14">S191</strain>
    </source>
</reference>
<dbReference type="PANTHER" id="PTHR22936:SF69">
    <property type="entry name" value="RHOMBOID-LIKE PROTEIN"/>
    <property type="match status" value="1"/>
</dbReference>
<evidence type="ECO:0000256" key="11">
    <source>
        <dbReference type="SAM" id="Coils"/>
    </source>
</evidence>
<evidence type="ECO:0000256" key="9">
    <source>
        <dbReference type="ARBA" id="ARBA00023136"/>
    </source>
</evidence>
<dbReference type="SUPFAM" id="SSF144091">
    <property type="entry name" value="Rhomboid-like"/>
    <property type="match status" value="1"/>
</dbReference>
<keyword evidence="8" id="KW-1133">Transmembrane helix</keyword>
<keyword evidence="6 10" id="KW-0378">Hydrolase</keyword>
<dbReference type="Gene3D" id="1.20.1540.10">
    <property type="entry name" value="Rhomboid-like"/>
    <property type="match status" value="1"/>
</dbReference>
<evidence type="ECO:0000313" key="15">
    <source>
        <dbReference type="Proteomes" id="UP000673691"/>
    </source>
</evidence>
<dbReference type="GO" id="GO:0016020">
    <property type="term" value="C:membrane"/>
    <property type="evidence" value="ECO:0007669"/>
    <property type="project" value="UniProtKB-SubCell"/>
</dbReference>
<organism evidence="14 15">
    <name type="scientific">Olpidium bornovanus</name>
    <dbReference type="NCBI Taxonomy" id="278681"/>
    <lineage>
        <taxon>Eukaryota</taxon>
        <taxon>Fungi</taxon>
        <taxon>Fungi incertae sedis</taxon>
        <taxon>Olpidiomycota</taxon>
        <taxon>Olpidiomycotina</taxon>
        <taxon>Olpidiomycetes</taxon>
        <taxon>Olpidiales</taxon>
        <taxon>Olpidiaceae</taxon>
        <taxon>Olpidium</taxon>
    </lineage>
</organism>
<evidence type="ECO:0000256" key="10">
    <source>
        <dbReference type="RuleBase" id="RU362115"/>
    </source>
</evidence>
<dbReference type="EMBL" id="JAEFCI010001361">
    <property type="protein sequence ID" value="KAG5462958.1"/>
    <property type="molecule type" value="Genomic_DNA"/>
</dbReference>
<dbReference type="PANTHER" id="PTHR22936">
    <property type="entry name" value="RHOMBOID-RELATED"/>
    <property type="match status" value="1"/>
</dbReference>
<dbReference type="GO" id="GO:0006508">
    <property type="term" value="P:proteolysis"/>
    <property type="evidence" value="ECO:0007669"/>
    <property type="project" value="UniProtKB-KW"/>
</dbReference>
<comment type="function">
    <text evidence="10">Serine protease involved in intramembrane proteolysis.</text>
</comment>
<keyword evidence="4 10" id="KW-0645">Protease</keyword>
<keyword evidence="15" id="KW-1185">Reference proteome</keyword>
<accession>A0A8H8A0L2</accession>
<comment type="similarity">
    <text evidence="3 10">Belongs to the peptidase S54 family.</text>
</comment>
<feature type="region of interest" description="Disordered" evidence="12">
    <location>
        <begin position="213"/>
        <end position="241"/>
    </location>
</feature>
<sequence length="521" mass="55041">LRDGGTRSLAQKASSKLSLLSTAAAAVVEGVQMLMSGTSGSKVAAEEQLSDGVPSLFAKKSISTRSIAAAVAAARRPSSASAAASLSATRAAGAVAAAAYVPIGDAGGSGASAAEKRRSLEAAIMTMREDECDSDSSYDYYSDLGEDEEEEEEAESPLTSQPVPAVASHEVSHPEQQQQQQQPAPAGRTPSVLESPLPPLADGVEKSALLHNDQSSVRTSPEIRPALQPQPPSTPRVAHRSASIADRQAALAVREFQPVDQVAAQERRRAMRKEAGRRIGPLVEGSSAQERQAECLKAEAAAAAAEAAAAMEQALKAKAKKAIPKPKPPKALLDPKVRSQLAKLRVHKTMLTGPLSERQPFFLVILTIFHVGMMAYEVYYNGGFESFPSKNPFGGPGDGTLTKLGAKFVDCMRFSPAKAGSLVACPPGTGLDHEWAVLAAGADGAPACAMRYYDFMNVYCGMGGFARRGAPDQFWRFLTPIGLHVGIVHLLLNLNTQVRMGIPMERQIGSLRMVVLYVLSG</sequence>